<comment type="caution">
    <text evidence="15">The sequence shown here is derived from an EMBL/GenBank/DDBJ whole genome shotgun (WGS) entry which is preliminary data.</text>
</comment>
<protein>
    <recommendedName>
        <fullName evidence="3">thioredoxin-dependent peroxiredoxin</fullName>
        <ecNumber evidence="3">1.11.1.24</ecNumber>
    </recommendedName>
    <alternativeName>
        <fullName evidence="9">Thioredoxin peroxidase</fullName>
    </alternativeName>
    <alternativeName>
        <fullName evidence="11">Thioredoxin-dependent peroxiredoxin Bcp</fullName>
    </alternativeName>
</protein>
<dbReference type="FunFam" id="3.40.30.10:FF:000007">
    <property type="entry name" value="Thioredoxin-dependent thiol peroxidase"/>
    <property type="match status" value="1"/>
</dbReference>
<dbReference type="InterPro" id="IPR024706">
    <property type="entry name" value="Peroxiredoxin_AhpC-typ"/>
</dbReference>
<keyword evidence="5" id="KW-0049">Antioxidant</keyword>
<evidence type="ECO:0000256" key="10">
    <source>
        <dbReference type="ARBA" id="ARBA00038489"/>
    </source>
</evidence>
<comment type="function">
    <text evidence="1">Thiol-specific peroxidase that catalyzes the reduction of hydrogen peroxide and organic hydroperoxides to water and alcohols, respectively. Plays a role in cell protection against oxidative stress by detoxifying peroxides and as sensor of hydrogen peroxide-mediated signaling events.</text>
</comment>
<dbReference type="AlphaFoldDB" id="A0A7W5Z393"/>
<dbReference type="Proteomes" id="UP000537592">
    <property type="component" value="Unassembled WGS sequence"/>
</dbReference>
<accession>A0A7W5Z393</accession>
<evidence type="ECO:0000256" key="9">
    <source>
        <dbReference type="ARBA" id="ARBA00032824"/>
    </source>
</evidence>
<dbReference type="PROSITE" id="PS51352">
    <property type="entry name" value="THIOREDOXIN_2"/>
    <property type="match status" value="1"/>
</dbReference>
<dbReference type="GO" id="GO:0034599">
    <property type="term" value="P:cellular response to oxidative stress"/>
    <property type="evidence" value="ECO:0007669"/>
    <property type="project" value="TreeGrafter"/>
</dbReference>
<evidence type="ECO:0000256" key="5">
    <source>
        <dbReference type="ARBA" id="ARBA00022862"/>
    </source>
</evidence>
<evidence type="ECO:0000256" key="1">
    <source>
        <dbReference type="ARBA" id="ARBA00003330"/>
    </source>
</evidence>
<sequence length="154" mass="16666">MSLEQGDAAPDFTLPGAGGETISLSALRGRKVVLYLYPKDDTSGCTKEAIAFNGLRDAFEEANTVIIGLSADSAASHDKFRDKHDLAIALASDETKQTVEAYGAWVEKSMYGRKYFGIDRSTFLIDAEGRIAQIWRKVKVPGHAEAVLKAAQAL</sequence>
<dbReference type="EC" id="1.11.1.24" evidence="3"/>
<evidence type="ECO:0000256" key="12">
    <source>
        <dbReference type="ARBA" id="ARBA00049091"/>
    </source>
</evidence>
<evidence type="ECO:0000259" key="14">
    <source>
        <dbReference type="PROSITE" id="PS51352"/>
    </source>
</evidence>
<feature type="active site" description="Cysteine sulfenic acid (-SOH) intermediate; for peroxidase activity" evidence="13">
    <location>
        <position position="45"/>
    </location>
</feature>
<keyword evidence="8" id="KW-0676">Redox-active center</keyword>
<dbReference type="GO" id="GO:0045454">
    <property type="term" value="P:cell redox homeostasis"/>
    <property type="evidence" value="ECO:0007669"/>
    <property type="project" value="TreeGrafter"/>
</dbReference>
<evidence type="ECO:0000256" key="7">
    <source>
        <dbReference type="ARBA" id="ARBA00023157"/>
    </source>
</evidence>
<dbReference type="InterPro" id="IPR036249">
    <property type="entry name" value="Thioredoxin-like_sf"/>
</dbReference>
<evidence type="ECO:0000256" key="3">
    <source>
        <dbReference type="ARBA" id="ARBA00013017"/>
    </source>
</evidence>
<dbReference type="Pfam" id="PF00578">
    <property type="entry name" value="AhpC-TSA"/>
    <property type="match status" value="1"/>
</dbReference>
<dbReference type="Gene3D" id="3.40.30.10">
    <property type="entry name" value="Glutaredoxin"/>
    <property type="match status" value="1"/>
</dbReference>
<dbReference type="EMBL" id="JACICC010000002">
    <property type="protein sequence ID" value="MBB3808997.1"/>
    <property type="molecule type" value="Genomic_DNA"/>
</dbReference>
<dbReference type="GO" id="GO:0005737">
    <property type="term" value="C:cytoplasm"/>
    <property type="evidence" value="ECO:0007669"/>
    <property type="project" value="TreeGrafter"/>
</dbReference>
<dbReference type="RefSeq" id="WP_183751003.1">
    <property type="nucleotide sequence ID" value="NZ_JACICC010000002.1"/>
</dbReference>
<keyword evidence="7" id="KW-1015">Disulfide bond</keyword>
<evidence type="ECO:0000313" key="16">
    <source>
        <dbReference type="Proteomes" id="UP000537592"/>
    </source>
</evidence>
<evidence type="ECO:0000256" key="8">
    <source>
        <dbReference type="ARBA" id="ARBA00023284"/>
    </source>
</evidence>
<comment type="catalytic activity">
    <reaction evidence="12">
        <text>a hydroperoxide + [thioredoxin]-dithiol = an alcohol + [thioredoxin]-disulfide + H2O</text>
        <dbReference type="Rhea" id="RHEA:62620"/>
        <dbReference type="Rhea" id="RHEA-COMP:10698"/>
        <dbReference type="Rhea" id="RHEA-COMP:10700"/>
        <dbReference type="ChEBI" id="CHEBI:15377"/>
        <dbReference type="ChEBI" id="CHEBI:29950"/>
        <dbReference type="ChEBI" id="CHEBI:30879"/>
        <dbReference type="ChEBI" id="CHEBI:35924"/>
        <dbReference type="ChEBI" id="CHEBI:50058"/>
        <dbReference type="EC" id="1.11.1.24"/>
    </reaction>
</comment>
<gene>
    <name evidence="15" type="ORF">FHS81_001067</name>
</gene>
<dbReference type="SUPFAM" id="SSF52833">
    <property type="entry name" value="Thioredoxin-like"/>
    <property type="match status" value="1"/>
</dbReference>
<keyword evidence="16" id="KW-1185">Reference proteome</keyword>
<name>A0A7W5Z393_9HYPH</name>
<dbReference type="PIRSF" id="PIRSF000239">
    <property type="entry name" value="AHPC"/>
    <property type="match status" value="1"/>
</dbReference>
<dbReference type="CDD" id="cd03017">
    <property type="entry name" value="PRX_BCP"/>
    <property type="match status" value="1"/>
</dbReference>
<evidence type="ECO:0000313" key="15">
    <source>
        <dbReference type="EMBL" id="MBB3808997.1"/>
    </source>
</evidence>
<dbReference type="InterPro" id="IPR013766">
    <property type="entry name" value="Thioredoxin_domain"/>
</dbReference>
<comment type="similarity">
    <text evidence="10">Belongs to the peroxiredoxin family. BCP/PrxQ subfamily.</text>
</comment>
<dbReference type="PANTHER" id="PTHR42801:SF4">
    <property type="entry name" value="AHPC_TSA FAMILY PROTEIN"/>
    <property type="match status" value="1"/>
</dbReference>
<organism evidence="15 16">
    <name type="scientific">Pseudochelatococcus contaminans</name>
    <dbReference type="NCBI Taxonomy" id="1538103"/>
    <lineage>
        <taxon>Bacteria</taxon>
        <taxon>Pseudomonadati</taxon>
        <taxon>Pseudomonadota</taxon>
        <taxon>Alphaproteobacteria</taxon>
        <taxon>Hyphomicrobiales</taxon>
        <taxon>Chelatococcaceae</taxon>
        <taxon>Pseudochelatococcus</taxon>
    </lineage>
</organism>
<proteinExistence type="inferred from homology"/>
<dbReference type="InterPro" id="IPR000866">
    <property type="entry name" value="AhpC/TSA"/>
</dbReference>
<dbReference type="InterPro" id="IPR050924">
    <property type="entry name" value="Peroxiredoxin_BCP/PrxQ"/>
</dbReference>
<feature type="domain" description="Thioredoxin" evidence="14">
    <location>
        <begin position="3"/>
        <end position="154"/>
    </location>
</feature>
<keyword evidence="6 15" id="KW-0560">Oxidoreductase</keyword>
<comment type="subunit">
    <text evidence="2">Monomer.</text>
</comment>
<reference evidence="15 16" key="1">
    <citation type="submission" date="2020-08" db="EMBL/GenBank/DDBJ databases">
        <title>Genomic Encyclopedia of Type Strains, Phase IV (KMG-IV): sequencing the most valuable type-strain genomes for metagenomic binning, comparative biology and taxonomic classification.</title>
        <authorList>
            <person name="Goeker M."/>
        </authorList>
    </citation>
    <scope>NUCLEOTIDE SEQUENCE [LARGE SCALE GENOMIC DNA]</scope>
    <source>
        <strain evidence="15 16">DSM 28760</strain>
    </source>
</reference>
<evidence type="ECO:0000256" key="13">
    <source>
        <dbReference type="PIRSR" id="PIRSR000239-1"/>
    </source>
</evidence>
<evidence type="ECO:0000256" key="4">
    <source>
        <dbReference type="ARBA" id="ARBA00022559"/>
    </source>
</evidence>
<evidence type="ECO:0000256" key="11">
    <source>
        <dbReference type="ARBA" id="ARBA00042639"/>
    </source>
</evidence>
<keyword evidence="4 15" id="KW-0575">Peroxidase</keyword>
<evidence type="ECO:0000256" key="6">
    <source>
        <dbReference type="ARBA" id="ARBA00023002"/>
    </source>
</evidence>
<evidence type="ECO:0000256" key="2">
    <source>
        <dbReference type="ARBA" id="ARBA00011245"/>
    </source>
</evidence>
<dbReference type="GO" id="GO:0008379">
    <property type="term" value="F:thioredoxin peroxidase activity"/>
    <property type="evidence" value="ECO:0007669"/>
    <property type="project" value="TreeGrafter"/>
</dbReference>
<dbReference type="PANTHER" id="PTHR42801">
    <property type="entry name" value="THIOREDOXIN-DEPENDENT PEROXIDE REDUCTASE"/>
    <property type="match status" value="1"/>
</dbReference>